<evidence type="ECO:0000259" key="1">
    <source>
        <dbReference type="PROSITE" id="PS50106"/>
    </source>
</evidence>
<dbReference type="Gene3D" id="3.90.226.10">
    <property type="entry name" value="2-enoyl-CoA Hydratase, Chain A, domain 1"/>
    <property type="match status" value="1"/>
</dbReference>
<dbReference type="InterPro" id="IPR041613">
    <property type="entry name" value="Pept_S41_N"/>
</dbReference>
<dbReference type="SUPFAM" id="SSF52096">
    <property type="entry name" value="ClpP/crotonase"/>
    <property type="match status" value="1"/>
</dbReference>
<dbReference type="SUPFAM" id="SSF50156">
    <property type="entry name" value="PDZ domain-like"/>
    <property type="match status" value="1"/>
</dbReference>
<dbReference type="PROSITE" id="PS51257">
    <property type="entry name" value="PROKAR_LIPOPROTEIN"/>
    <property type="match status" value="1"/>
</dbReference>
<dbReference type="PANTHER" id="PTHR32060">
    <property type="entry name" value="TAIL-SPECIFIC PROTEASE"/>
    <property type="match status" value="1"/>
</dbReference>
<dbReference type="PANTHER" id="PTHR32060:SF30">
    <property type="entry name" value="CARBOXY-TERMINAL PROCESSING PROTEASE CTPA"/>
    <property type="match status" value="1"/>
</dbReference>
<dbReference type="InterPro" id="IPR029045">
    <property type="entry name" value="ClpP/crotonase-like_dom_sf"/>
</dbReference>
<dbReference type="InterPro" id="IPR041489">
    <property type="entry name" value="PDZ_6"/>
</dbReference>
<sequence length="487" mass="54492">MKRLFMPIFLLGIFFTSCSKDDDVQEKEPEVTPDARDFTVDLFMHRAMADWYLYEAEVPELQEGYFKNLQEKKDFFTGFDDPEETYENLKASHDRFSFMWDDYTELEKLLYSGIEKTTGMVFAYGTIGGGSDAFIITRYVVPGSPADQAGIKRGDVFLEVNGKQLTSANLWDLLSQDSFSVSYAEINNNMIGLSGKTAQLTSVELAENPVHLAKVIKHNGLNVGYLMYNGFTSDFDPQLNEAFGFFKAEGVDELVIDLRYNGGGSVETASDLSSMITGGFKGQLLAELIMNEKWKAIYEEEAPEYVKFRFNDKIHTGEAINSLNLGRVYVIATRGSASASELLINGLDPYIEVIHIGEKTAGKYQSSRTLYDSNHIMFAKENVNPSHKYAIQPLISKVANSVGKSDYEDGLTPDINASEGLNYLPLGDREEPLLKVALNAISGETGGEATTAAHKRMLNDRFKIEGESDMFQPTYQRMYTNEVPARK</sequence>
<dbReference type="Proteomes" id="UP001163981">
    <property type="component" value="Chromosome"/>
</dbReference>
<name>A0ABY6NNX7_9FLAO</name>
<dbReference type="PROSITE" id="PS50106">
    <property type="entry name" value="PDZ"/>
    <property type="match status" value="1"/>
</dbReference>
<evidence type="ECO:0000313" key="2">
    <source>
        <dbReference type="EMBL" id="UZH54548.1"/>
    </source>
</evidence>
<proteinExistence type="predicted"/>
<dbReference type="Pfam" id="PF03572">
    <property type="entry name" value="Peptidase_S41"/>
    <property type="match status" value="1"/>
</dbReference>
<dbReference type="EMBL" id="CP069620">
    <property type="protein sequence ID" value="UZH54548.1"/>
    <property type="molecule type" value="Genomic_DNA"/>
</dbReference>
<protein>
    <submittedName>
        <fullName evidence="2">PDZ domain-containing protein</fullName>
    </submittedName>
</protein>
<organism evidence="2 3">
    <name type="scientific">Salinimicrobium tongyeongense</name>
    <dbReference type="NCBI Taxonomy" id="2809707"/>
    <lineage>
        <taxon>Bacteria</taxon>
        <taxon>Pseudomonadati</taxon>
        <taxon>Bacteroidota</taxon>
        <taxon>Flavobacteriia</taxon>
        <taxon>Flavobacteriales</taxon>
        <taxon>Flavobacteriaceae</taxon>
        <taxon>Salinimicrobium</taxon>
    </lineage>
</organism>
<dbReference type="Gene3D" id="3.30.750.170">
    <property type="match status" value="1"/>
</dbReference>
<dbReference type="CDD" id="cd07561">
    <property type="entry name" value="Peptidase_S41_CPP_like"/>
    <property type="match status" value="1"/>
</dbReference>
<dbReference type="Pfam" id="PF18294">
    <property type="entry name" value="Pept_S41_N"/>
    <property type="match status" value="1"/>
</dbReference>
<dbReference type="InterPro" id="IPR001478">
    <property type="entry name" value="PDZ"/>
</dbReference>
<dbReference type="Gene3D" id="2.30.42.10">
    <property type="match status" value="1"/>
</dbReference>
<dbReference type="InterPro" id="IPR005151">
    <property type="entry name" value="Tail-specific_protease"/>
</dbReference>
<feature type="domain" description="PDZ" evidence="1">
    <location>
        <begin position="126"/>
        <end position="167"/>
    </location>
</feature>
<keyword evidence="3" id="KW-1185">Reference proteome</keyword>
<accession>A0ABY6NNX7</accession>
<gene>
    <name evidence="2" type="ORF">JRG66_11245</name>
</gene>
<dbReference type="Pfam" id="PF17820">
    <property type="entry name" value="PDZ_6"/>
    <property type="match status" value="1"/>
</dbReference>
<evidence type="ECO:0000313" key="3">
    <source>
        <dbReference type="Proteomes" id="UP001163981"/>
    </source>
</evidence>
<dbReference type="InterPro" id="IPR036034">
    <property type="entry name" value="PDZ_sf"/>
</dbReference>
<reference evidence="2" key="1">
    <citation type="submission" date="2021-02" db="EMBL/GenBank/DDBJ databases">
        <title>Salinimicrobium sp. nov. isolated from seawater in Tongyeong, Republic of Korea.</title>
        <authorList>
            <person name="Lee S.-J."/>
        </authorList>
    </citation>
    <scope>NUCLEOTIDE SEQUENCE</scope>
    <source>
        <strain evidence="2">HN-2-9-2</strain>
    </source>
</reference>